<evidence type="ECO:0000313" key="12">
    <source>
        <dbReference type="Proteomes" id="UP000003448"/>
    </source>
</evidence>
<dbReference type="PROSITE" id="PS00395">
    <property type="entry name" value="ALANINE_RACEMASE"/>
    <property type="match status" value="1"/>
</dbReference>
<comment type="similarity">
    <text evidence="7">Belongs to the alanine racemase family.</text>
</comment>
<feature type="domain" description="Alanine racemase C-terminal" evidence="10">
    <location>
        <begin position="240"/>
        <end position="368"/>
    </location>
</feature>
<feature type="active site" description="Proton acceptor; specific for L-alanine" evidence="7">
    <location>
        <position position="261"/>
    </location>
</feature>
<dbReference type="Pfam" id="PF00842">
    <property type="entry name" value="Ala_racemase_C"/>
    <property type="match status" value="1"/>
</dbReference>
<feature type="binding site" evidence="7 9">
    <location>
        <position position="309"/>
    </location>
    <ligand>
        <name>substrate</name>
    </ligand>
</feature>
<dbReference type="GO" id="GO:0030170">
    <property type="term" value="F:pyridoxal phosphate binding"/>
    <property type="evidence" value="ECO:0007669"/>
    <property type="project" value="UniProtKB-UniRule"/>
</dbReference>
<organism evidence="11 12">
    <name type="scientific">Micromonospora lupini str. Lupac 08</name>
    <dbReference type="NCBI Taxonomy" id="1150864"/>
    <lineage>
        <taxon>Bacteria</taxon>
        <taxon>Bacillati</taxon>
        <taxon>Actinomycetota</taxon>
        <taxon>Actinomycetes</taxon>
        <taxon>Micromonosporales</taxon>
        <taxon>Micromonosporaceae</taxon>
        <taxon>Micromonospora</taxon>
    </lineage>
</organism>
<evidence type="ECO:0000256" key="2">
    <source>
        <dbReference type="ARBA" id="ARBA00001933"/>
    </source>
</evidence>
<dbReference type="UniPathway" id="UPA00042">
    <property type="reaction ID" value="UER00497"/>
</dbReference>
<accession>I0LBZ6</accession>
<evidence type="ECO:0000256" key="3">
    <source>
        <dbReference type="ARBA" id="ARBA00013089"/>
    </source>
</evidence>
<dbReference type="CDD" id="cd00430">
    <property type="entry name" value="PLPDE_III_AR"/>
    <property type="match status" value="1"/>
</dbReference>
<comment type="pathway">
    <text evidence="7">Amino-acid biosynthesis; D-alanine biosynthesis; D-alanine from L-alanine: step 1/1.</text>
</comment>
<evidence type="ECO:0000256" key="9">
    <source>
        <dbReference type="PIRSR" id="PIRSR600821-52"/>
    </source>
</evidence>
<feature type="modified residue" description="N6-(pyridoxal phosphate)lysine" evidence="7 8">
    <location>
        <position position="33"/>
    </location>
</feature>
<feature type="binding site" evidence="7 9">
    <location>
        <position position="131"/>
    </location>
    <ligand>
        <name>substrate</name>
    </ligand>
</feature>
<dbReference type="NCBIfam" id="TIGR00492">
    <property type="entry name" value="alr"/>
    <property type="match status" value="1"/>
</dbReference>
<evidence type="ECO:0000256" key="4">
    <source>
        <dbReference type="ARBA" id="ARBA00022898"/>
    </source>
</evidence>
<dbReference type="PRINTS" id="PR00992">
    <property type="entry name" value="ALARACEMASE"/>
</dbReference>
<gene>
    <name evidence="11" type="primary">air</name>
    <name evidence="11" type="ORF">MILUP08_46238</name>
</gene>
<keyword evidence="4 7" id="KW-0663">Pyridoxal phosphate</keyword>
<keyword evidence="12" id="KW-1185">Reference proteome</keyword>
<dbReference type="AlphaFoldDB" id="I0LBZ6"/>
<dbReference type="FunFam" id="3.20.20.10:FF:000002">
    <property type="entry name" value="Alanine racemase"/>
    <property type="match status" value="1"/>
</dbReference>
<dbReference type="InterPro" id="IPR000821">
    <property type="entry name" value="Ala_racemase"/>
</dbReference>
<comment type="caution">
    <text evidence="11">The sequence shown here is derived from an EMBL/GenBank/DDBJ whole genome shotgun (WGS) entry which is preliminary data.</text>
</comment>
<dbReference type="InterPro" id="IPR011079">
    <property type="entry name" value="Ala_racemase_C"/>
</dbReference>
<dbReference type="FunFam" id="2.40.37.10:FF:000015">
    <property type="entry name" value="Alanine racemase"/>
    <property type="match status" value="1"/>
</dbReference>
<dbReference type="Pfam" id="PF01168">
    <property type="entry name" value="Ala_racemase_N"/>
    <property type="match status" value="1"/>
</dbReference>
<dbReference type="EC" id="5.1.1.1" evidence="3 7"/>
<dbReference type="InterPro" id="IPR001608">
    <property type="entry name" value="Ala_racemase_N"/>
</dbReference>
<comment type="cofactor">
    <cofactor evidence="2 7 8">
        <name>pyridoxal 5'-phosphate</name>
        <dbReference type="ChEBI" id="CHEBI:597326"/>
    </cofactor>
</comment>
<dbReference type="PANTHER" id="PTHR30511">
    <property type="entry name" value="ALANINE RACEMASE"/>
    <property type="match status" value="1"/>
</dbReference>
<evidence type="ECO:0000259" key="10">
    <source>
        <dbReference type="SMART" id="SM01005"/>
    </source>
</evidence>
<comment type="catalytic activity">
    <reaction evidence="1 7">
        <text>L-alanine = D-alanine</text>
        <dbReference type="Rhea" id="RHEA:20249"/>
        <dbReference type="ChEBI" id="CHEBI:57416"/>
        <dbReference type="ChEBI" id="CHEBI:57972"/>
        <dbReference type="EC" id="5.1.1.1"/>
    </reaction>
</comment>
<keyword evidence="5 7" id="KW-0413">Isomerase</keyword>
<dbReference type="Gene3D" id="2.40.37.10">
    <property type="entry name" value="Lyase, Ornithine Decarboxylase, Chain A, domain 1"/>
    <property type="match status" value="1"/>
</dbReference>
<feature type="active site" description="Proton acceptor; specific for D-alanine" evidence="7">
    <location>
        <position position="33"/>
    </location>
</feature>
<reference evidence="12" key="1">
    <citation type="journal article" date="2012" name="J. Bacteriol.">
        <title>Genome Sequence of Micromonospora lupini Lupac 08, Isolated from Root Nodules of Lupinus angustifolius.</title>
        <authorList>
            <person name="Alonso-Vega P."/>
            <person name="Normand P."/>
            <person name="Bacigalupe R."/>
            <person name="Pujic P."/>
            <person name="Lajus A."/>
            <person name="Vallenet D."/>
            <person name="Carro L."/>
            <person name="Coll P."/>
            <person name="Trujillo M.E."/>
        </authorList>
    </citation>
    <scope>NUCLEOTIDE SEQUENCE [LARGE SCALE GENOMIC DNA]</scope>
    <source>
        <strain evidence="12">Lupac 08</strain>
    </source>
</reference>
<dbReference type="Proteomes" id="UP000003448">
    <property type="component" value="Unassembled WGS sequence"/>
</dbReference>
<dbReference type="GO" id="GO:0030632">
    <property type="term" value="P:D-alanine biosynthetic process"/>
    <property type="evidence" value="ECO:0007669"/>
    <property type="project" value="UniProtKB-UniRule"/>
</dbReference>
<evidence type="ECO:0000256" key="6">
    <source>
        <dbReference type="ARBA" id="ARBA00072221"/>
    </source>
</evidence>
<dbReference type="SUPFAM" id="SSF50621">
    <property type="entry name" value="Alanine racemase C-terminal domain-like"/>
    <property type="match status" value="1"/>
</dbReference>
<dbReference type="PANTHER" id="PTHR30511:SF0">
    <property type="entry name" value="ALANINE RACEMASE, CATABOLIC-RELATED"/>
    <property type="match status" value="1"/>
</dbReference>
<evidence type="ECO:0000256" key="1">
    <source>
        <dbReference type="ARBA" id="ARBA00000316"/>
    </source>
</evidence>
<dbReference type="RefSeq" id="WP_007465142.1">
    <property type="nucleotide sequence ID" value="NZ_HF570108.1"/>
</dbReference>
<comment type="function">
    <text evidence="7">Catalyzes the interconversion of L-alanine and D-alanine. May also act on other amino acids.</text>
</comment>
<dbReference type="SMART" id="SM01005">
    <property type="entry name" value="Ala_racemase_C"/>
    <property type="match status" value="1"/>
</dbReference>
<name>I0LBZ6_9ACTN</name>
<dbReference type="InterPro" id="IPR009006">
    <property type="entry name" value="Ala_racemase/Decarboxylase_C"/>
</dbReference>
<dbReference type="EMBL" id="CAIE01000040">
    <property type="protein sequence ID" value="CCH21343.1"/>
    <property type="molecule type" value="Genomic_DNA"/>
</dbReference>
<dbReference type="GO" id="GO:0008784">
    <property type="term" value="F:alanine racemase activity"/>
    <property type="evidence" value="ECO:0007669"/>
    <property type="project" value="UniProtKB-UniRule"/>
</dbReference>
<proteinExistence type="inferred from homology"/>
<dbReference type="HAMAP" id="MF_01201">
    <property type="entry name" value="Ala_racemase"/>
    <property type="match status" value="1"/>
</dbReference>
<dbReference type="SUPFAM" id="SSF51419">
    <property type="entry name" value="PLP-binding barrel"/>
    <property type="match status" value="1"/>
</dbReference>
<dbReference type="InterPro" id="IPR029066">
    <property type="entry name" value="PLP-binding_barrel"/>
</dbReference>
<evidence type="ECO:0000313" key="11">
    <source>
        <dbReference type="EMBL" id="CCH21343.1"/>
    </source>
</evidence>
<dbReference type="STRING" id="1150864.MILUP08_46238"/>
<dbReference type="GO" id="GO:0005829">
    <property type="term" value="C:cytosol"/>
    <property type="evidence" value="ECO:0007669"/>
    <property type="project" value="TreeGrafter"/>
</dbReference>
<sequence>MWQAEVRVDLDAIRENVSRLRSGTTAELMAVVKGDGYGHGMLPAARAALDAGADWLGVCTLDEALTLRRAGITAPVLAWLLAPGLPLHEGVGAGVDLAAASLAQLDEMIEASRRAERPARLHLKIDTGLSRGGATVADWPALLDAAAKAQADGLVEVVGVWSHFVYADMPGHPTTDRQLAVFHEGLAMVEQAGLRPRWRHLANSAATLTRPDTHFDLVRPGLAIYGLSPVAGETYGLRPAMTARARVMLTKRVPAGTGVSYGHTYTTESDANLAVVPLGYADGVPRHASNSGPVQLGGVRRTISGRVCMDQFVLDCGDDPVADGDVATLFGSGADGEPTADDWAEAVGTINYEIVTRFGSTRVPRVYDGERSP</sequence>
<evidence type="ECO:0000256" key="7">
    <source>
        <dbReference type="HAMAP-Rule" id="MF_01201"/>
    </source>
</evidence>
<dbReference type="eggNOG" id="COG0787">
    <property type="taxonomic scope" value="Bacteria"/>
</dbReference>
<dbReference type="Gene3D" id="3.20.20.10">
    <property type="entry name" value="Alanine racemase"/>
    <property type="match status" value="1"/>
</dbReference>
<dbReference type="GO" id="GO:0009252">
    <property type="term" value="P:peptidoglycan biosynthetic process"/>
    <property type="evidence" value="ECO:0007669"/>
    <property type="project" value="TreeGrafter"/>
</dbReference>
<dbReference type="OrthoDB" id="9813814at2"/>
<dbReference type="InterPro" id="IPR020622">
    <property type="entry name" value="Ala_racemase_pyridoxalP-BS"/>
</dbReference>
<evidence type="ECO:0000256" key="8">
    <source>
        <dbReference type="PIRSR" id="PIRSR600821-50"/>
    </source>
</evidence>
<evidence type="ECO:0000256" key="5">
    <source>
        <dbReference type="ARBA" id="ARBA00023235"/>
    </source>
</evidence>
<protein>
    <recommendedName>
        <fullName evidence="6 7">Alanine racemase</fullName>
        <ecNumber evidence="3 7">5.1.1.1</ecNumber>
    </recommendedName>
</protein>